<reference evidence="2 3" key="1">
    <citation type="submission" date="2019-05" db="EMBL/GenBank/DDBJ databases">
        <title>Pseudorhodobacter turbinis sp. nov., isolated from the gut of the Korean turban shell.</title>
        <authorList>
            <person name="Jeong Y.-S."/>
            <person name="Kang W.-R."/>
            <person name="Bae J.-W."/>
        </authorList>
    </citation>
    <scope>NUCLEOTIDE SEQUENCE [LARGE SCALE GENOMIC DNA]</scope>
    <source>
        <strain evidence="2 3">S12M18</strain>
    </source>
</reference>
<dbReference type="KEGG" id="pseb:EOK75_10930"/>
<accession>A0A4P8EHX5</accession>
<dbReference type="RefSeq" id="WP_137193979.1">
    <property type="nucleotide sequence ID" value="NZ_CP039964.1"/>
</dbReference>
<proteinExistence type="predicted"/>
<feature type="transmembrane region" description="Helical" evidence="1">
    <location>
        <begin position="38"/>
        <end position="58"/>
    </location>
</feature>
<evidence type="ECO:0000313" key="3">
    <source>
        <dbReference type="Proteomes" id="UP000298631"/>
    </source>
</evidence>
<dbReference type="EMBL" id="CP039964">
    <property type="protein sequence ID" value="QCO56195.1"/>
    <property type="molecule type" value="Genomic_DNA"/>
</dbReference>
<protein>
    <submittedName>
        <fullName evidence="2">Uncharacterized protein</fullName>
    </submittedName>
</protein>
<dbReference type="AlphaFoldDB" id="A0A4P8EHX5"/>
<feature type="transmembrane region" description="Helical" evidence="1">
    <location>
        <begin position="6"/>
        <end position="26"/>
    </location>
</feature>
<dbReference type="OrthoDB" id="7644699at2"/>
<evidence type="ECO:0000256" key="1">
    <source>
        <dbReference type="SAM" id="Phobius"/>
    </source>
</evidence>
<evidence type="ECO:0000313" key="2">
    <source>
        <dbReference type="EMBL" id="QCO56195.1"/>
    </source>
</evidence>
<feature type="transmembrane region" description="Helical" evidence="1">
    <location>
        <begin position="70"/>
        <end position="90"/>
    </location>
</feature>
<dbReference type="Proteomes" id="UP000298631">
    <property type="component" value="Chromosome"/>
</dbReference>
<name>A0A4P8EHX5_9RHOB</name>
<keyword evidence="3" id="KW-1185">Reference proteome</keyword>
<sequence>MTVLILLAFILVAFAYIGFAIVPFVTRPAMLFDKGPTHARIMGLLLCGASAVLVFFVFNPDEMAGLKPRFWEAAGLAGFSAIFWVPWYLYAFGRAAAKANALRDSK</sequence>
<keyword evidence="1" id="KW-0472">Membrane</keyword>
<organism evidence="2 3">
    <name type="scientific">Pseudorhodobacter turbinis</name>
    <dbReference type="NCBI Taxonomy" id="2500533"/>
    <lineage>
        <taxon>Bacteria</taxon>
        <taxon>Pseudomonadati</taxon>
        <taxon>Pseudomonadota</taxon>
        <taxon>Alphaproteobacteria</taxon>
        <taxon>Rhodobacterales</taxon>
        <taxon>Paracoccaceae</taxon>
        <taxon>Pseudorhodobacter</taxon>
    </lineage>
</organism>
<keyword evidence="1" id="KW-1133">Transmembrane helix</keyword>
<keyword evidence="1" id="KW-0812">Transmembrane</keyword>
<gene>
    <name evidence="2" type="ORF">EOK75_10930</name>
</gene>